<name>A0ABU6UG69_9FABA</name>
<evidence type="ECO:0000313" key="2">
    <source>
        <dbReference type="Proteomes" id="UP001341840"/>
    </source>
</evidence>
<reference evidence="1 2" key="1">
    <citation type="journal article" date="2023" name="Plants (Basel)">
        <title>Bridging the Gap: Combining Genomics and Transcriptomics Approaches to Understand Stylosanthes scabra, an Orphan Legume from the Brazilian Caatinga.</title>
        <authorList>
            <person name="Ferreira-Neto J.R.C."/>
            <person name="da Silva M.D."/>
            <person name="Binneck E."/>
            <person name="de Melo N.F."/>
            <person name="da Silva R.H."/>
            <person name="de Melo A.L.T.M."/>
            <person name="Pandolfi V."/>
            <person name="Bustamante F.O."/>
            <person name="Brasileiro-Vidal A.C."/>
            <person name="Benko-Iseppon A.M."/>
        </authorList>
    </citation>
    <scope>NUCLEOTIDE SEQUENCE [LARGE SCALE GENOMIC DNA]</scope>
    <source>
        <tissue evidence="1">Leaves</tissue>
    </source>
</reference>
<comment type="caution">
    <text evidence="1">The sequence shown here is derived from an EMBL/GenBank/DDBJ whole genome shotgun (WGS) entry which is preliminary data.</text>
</comment>
<gene>
    <name evidence="1" type="ORF">PIB30_039854</name>
</gene>
<dbReference type="Proteomes" id="UP001341840">
    <property type="component" value="Unassembled WGS sequence"/>
</dbReference>
<accession>A0ABU6UG69</accession>
<proteinExistence type="predicted"/>
<protein>
    <submittedName>
        <fullName evidence="1">Uncharacterized protein</fullName>
    </submittedName>
</protein>
<dbReference type="EMBL" id="JASCZI010121041">
    <property type="protein sequence ID" value="MED6159176.1"/>
    <property type="molecule type" value="Genomic_DNA"/>
</dbReference>
<evidence type="ECO:0000313" key="1">
    <source>
        <dbReference type="EMBL" id="MED6159176.1"/>
    </source>
</evidence>
<keyword evidence="2" id="KW-1185">Reference proteome</keyword>
<sequence>MALGLWKLGGGGFFSRSINSSSAMKLASRAGMDRGGSLLLTEFLDLQKLDPLLMHIVVEFCSCQGCGLTSSAMDLESSLLIPYDENDS</sequence>
<organism evidence="1 2">
    <name type="scientific">Stylosanthes scabra</name>
    <dbReference type="NCBI Taxonomy" id="79078"/>
    <lineage>
        <taxon>Eukaryota</taxon>
        <taxon>Viridiplantae</taxon>
        <taxon>Streptophyta</taxon>
        <taxon>Embryophyta</taxon>
        <taxon>Tracheophyta</taxon>
        <taxon>Spermatophyta</taxon>
        <taxon>Magnoliopsida</taxon>
        <taxon>eudicotyledons</taxon>
        <taxon>Gunneridae</taxon>
        <taxon>Pentapetalae</taxon>
        <taxon>rosids</taxon>
        <taxon>fabids</taxon>
        <taxon>Fabales</taxon>
        <taxon>Fabaceae</taxon>
        <taxon>Papilionoideae</taxon>
        <taxon>50 kb inversion clade</taxon>
        <taxon>dalbergioids sensu lato</taxon>
        <taxon>Dalbergieae</taxon>
        <taxon>Pterocarpus clade</taxon>
        <taxon>Stylosanthes</taxon>
    </lineage>
</organism>